<dbReference type="InterPro" id="IPR012946">
    <property type="entry name" value="X8"/>
</dbReference>
<dbReference type="Gene3D" id="1.20.58.1040">
    <property type="match status" value="1"/>
</dbReference>
<reference evidence="11" key="1">
    <citation type="submission" date="2022-11" db="EMBL/GenBank/DDBJ databases">
        <authorList>
            <person name="Petersen C."/>
        </authorList>
    </citation>
    <scope>NUCLEOTIDE SEQUENCE</scope>
    <source>
        <strain evidence="11">IBT 21917</strain>
    </source>
</reference>
<dbReference type="Pfam" id="PF03198">
    <property type="entry name" value="Glyco_hydro_72"/>
    <property type="match status" value="1"/>
</dbReference>
<dbReference type="Pfam" id="PF07983">
    <property type="entry name" value="X8"/>
    <property type="match status" value="1"/>
</dbReference>
<dbReference type="PANTHER" id="PTHR31468:SF9">
    <property type="entry name" value="1,3-BETA-GLUCANOSYLTRANSFERASE"/>
    <property type="match status" value="1"/>
</dbReference>
<keyword evidence="3 8" id="KW-0732">Signal</keyword>
<dbReference type="SUPFAM" id="SSF51445">
    <property type="entry name" value="(Trans)glycosidases"/>
    <property type="match status" value="1"/>
</dbReference>
<keyword evidence="8" id="KW-0472">Membrane</keyword>
<feature type="signal peptide" evidence="8">
    <location>
        <begin position="1"/>
        <end position="17"/>
    </location>
</feature>
<evidence type="ECO:0000256" key="2">
    <source>
        <dbReference type="ARBA" id="ARBA00007528"/>
    </source>
</evidence>
<feature type="domain" description="X8" evidence="10">
    <location>
        <begin position="367"/>
        <end position="455"/>
    </location>
</feature>
<gene>
    <name evidence="11" type="ORF">N7492_007903</name>
</gene>
<keyword evidence="6 8" id="KW-0449">Lipoprotein</keyword>
<comment type="similarity">
    <text evidence="2 8">Belongs to the glycosyl hydrolase 72 family.</text>
</comment>
<comment type="function">
    <text evidence="7">Splits internally a 1,3-beta-glucan molecule and transfers the newly generated reducing end (the donor) to the non-reducing end of another 1,3-beta-glucan molecule (the acceptor) forming a 1,3-beta linkage, resulting in the elongation of 1,3-beta-glucan chains in the cell wall. Involved in cell wall morphogenesis.</text>
</comment>
<evidence type="ECO:0000256" key="9">
    <source>
        <dbReference type="SAM" id="MobiDB-lite"/>
    </source>
</evidence>
<dbReference type="AlphaFoldDB" id="A0A9W9LMK6"/>
<keyword evidence="4" id="KW-1015">Disulfide bond</keyword>
<evidence type="ECO:0000256" key="6">
    <source>
        <dbReference type="ARBA" id="ARBA00023288"/>
    </source>
</evidence>
<protein>
    <recommendedName>
        <fullName evidence="8">1,3-beta-glucanosyltransferase</fullName>
        <ecNumber evidence="8">2.4.1.-</ecNumber>
    </recommendedName>
</protein>
<feature type="chain" id="PRO_5041011852" description="1,3-beta-glucanosyltransferase" evidence="8">
    <location>
        <begin position="18"/>
        <end position="523"/>
    </location>
</feature>
<dbReference type="GO" id="GO:0031505">
    <property type="term" value="P:fungal-type cell wall organization"/>
    <property type="evidence" value="ECO:0007669"/>
    <property type="project" value="TreeGrafter"/>
</dbReference>
<dbReference type="GO" id="GO:0098552">
    <property type="term" value="C:side of membrane"/>
    <property type="evidence" value="ECO:0007669"/>
    <property type="project" value="UniProtKB-KW"/>
</dbReference>
<keyword evidence="12" id="KW-1185">Reference proteome</keyword>
<evidence type="ECO:0000256" key="1">
    <source>
        <dbReference type="ARBA" id="ARBA00004609"/>
    </source>
</evidence>
<feature type="region of interest" description="Disordered" evidence="9">
    <location>
        <begin position="465"/>
        <end position="486"/>
    </location>
</feature>
<comment type="caution">
    <text evidence="11">The sequence shown here is derived from an EMBL/GenBank/DDBJ whole genome shotgun (WGS) entry which is preliminary data.</text>
</comment>
<dbReference type="OrthoDB" id="421038at2759"/>
<evidence type="ECO:0000259" key="10">
    <source>
        <dbReference type="SMART" id="SM00768"/>
    </source>
</evidence>
<dbReference type="InterPro" id="IPR004886">
    <property type="entry name" value="Glucanosyltransferase"/>
</dbReference>
<dbReference type="GO" id="GO:0042124">
    <property type="term" value="F:1,3-beta-glucanosyltransferase activity"/>
    <property type="evidence" value="ECO:0007669"/>
    <property type="project" value="TreeGrafter"/>
</dbReference>
<dbReference type="GO" id="GO:0071970">
    <property type="term" value="P:fungal-type cell wall (1-&gt;3)-beta-D-glucan biosynthetic process"/>
    <property type="evidence" value="ECO:0007669"/>
    <property type="project" value="TreeGrafter"/>
</dbReference>
<keyword evidence="5" id="KW-0325">Glycoprotein</keyword>
<evidence type="ECO:0000313" key="11">
    <source>
        <dbReference type="EMBL" id="KAJ5162511.1"/>
    </source>
</evidence>
<organism evidence="11 12">
    <name type="scientific">Penicillium capsulatum</name>
    <dbReference type="NCBI Taxonomy" id="69766"/>
    <lineage>
        <taxon>Eukaryota</taxon>
        <taxon>Fungi</taxon>
        <taxon>Dikarya</taxon>
        <taxon>Ascomycota</taxon>
        <taxon>Pezizomycotina</taxon>
        <taxon>Eurotiomycetes</taxon>
        <taxon>Eurotiomycetidae</taxon>
        <taxon>Eurotiales</taxon>
        <taxon>Aspergillaceae</taxon>
        <taxon>Penicillium</taxon>
    </lineage>
</organism>
<evidence type="ECO:0000313" key="12">
    <source>
        <dbReference type="Proteomes" id="UP001146351"/>
    </source>
</evidence>
<comment type="subcellular location">
    <subcellularLocation>
        <location evidence="1 8">Cell membrane</location>
        <topology evidence="1 8">Lipid-anchor</topology>
        <topology evidence="1 8">GPI-anchor</topology>
    </subcellularLocation>
</comment>
<keyword evidence="8" id="KW-0336">GPI-anchor</keyword>
<dbReference type="Proteomes" id="UP001146351">
    <property type="component" value="Unassembled WGS sequence"/>
</dbReference>
<dbReference type="EC" id="2.4.1.-" evidence="8"/>
<sequence>MRFSLLSLATVVASAVATSLDPVVIKGSKFFYSSNNTQFYLRGVAYQYSNTVDPLADAEACKRDVPIMQELRTNVIRTYYINATADHSECMNLLAEAGIYLISDLSSPSESIDRSDPAWGMSLYERYTSVIDELSQYNNTIGFFAGNEVSNTVATTDASAYVKAAVRDMKTYIKQKGYRSMGVGYATADVSTIRQNMANYFDCEDDDETIDFWGYNIYSWCGDSNYKESKYEDRTDEFRNYTVPVFFAEYGCNDVQPRPFTEVKALYGDTMAQVWSGGIVYMYFQEDNNYGLVSVIDSTSVSKLADFTSYSNEIKTATPTGTNKASYTPTNSELQTCPTVGSDWRAKASPLPPTPDSTLCGCVYDASACVPDSSLSNTKLGNLLNTVCGMTDCSGLNSNATTGVFGAYKMCSTKDQLAFALNKYYSEQSKAATACSFSGSASTKATTQATGTCSTQIKEAGTAGTGTVTTKSTATAGSGSSSKTATSKSAGVVSLHSSAAFGSFQVCASVMTAILAGMGMILL</sequence>
<evidence type="ECO:0000256" key="3">
    <source>
        <dbReference type="ARBA" id="ARBA00022729"/>
    </source>
</evidence>
<dbReference type="GO" id="GO:0005886">
    <property type="term" value="C:plasma membrane"/>
    <property type="evidence" value="ECO:0007669"/>
    <property type="project" value="UniProtKB-SubCell"/>
</dbReference>
<name>A0A9W9LMK6_9EURO</name>
<dbReference type="PANTHER" id="PTHR31468">
    <property type="entry name" value="1,3-BETA-GLUCANOSYLTRANSFERASE GAS1"/>
    <property type="match status" value="1"/>
</dbReference>
<dbReference type="FunFam" id="3.20.20.80:FF:000038">
    <property type="entry name" value="1,3-beta-glucanosyltransferase"/>
    <property type="match status" value="1"/>
</dbReference>
<dbReference type="SMART" id="SM00768">
    <property type="entry name" value="X8"/>
    <property type="match status" value="1"/>
</dbReference>
<evidence type="ECO:0000256" key="8">
    <source>
        <dbReference type="RuleBase" id="RU361209"/>
    </source>
</evidence>
<evidence type="ECO:0000256" key="4">
    <source>
        <dbReference type="ARBA" id="ARBA00023157"/>
    </source>
</evidence>
<accession>A0A9W9LMK6</accession>
<keyword evidence="8" id="KW-0808">Transferase</keyword>
<proteinExistence type="inferred from homology"/>
<evidence type="ECO:0000256" key="7">
    <source>
        <dbReference type="ARBA" id="ARBA00025026"/>
    </source>
</evidence>
<reference evidence="11" key="2">
    <citation type="journal article" date="2023" name="IMA Fungus">
        <title>Comparative genomic study of the Penicillium genus elucidates a diverse pangenome and 15 lateral gene transfer events.</title>
        <authorList>
            <person name="Petersen C."/>
            <person name="Sorensen T."/>
            <person name="Nielsen M.R."/>
            <person name="Sondergaard T.E."/>
            <person name="Sorensen J.L."/>
            <person name="Fitzpatrick D.A."/>
            <person name="Frisvad J.C."/>
            <person name="Nielsen K.L."/>
        </authorList>
    </citation>
    <scope>NUCLEOTIDE SEQUENCE</scope>
    <source>
        <strain evidence="11">IBT 21917</strain>
    </source>
</reference>
<dbReference type="EMBL" id="JAPQKO010000005">
    <property type="protein sequence ID" value="KAJ5162511.1"/>
    <property type="molecule type" value="Genomic_DNA"/>
</dbReference>
<evidence type="ECO:0000256" key="5">
    <source>
        <dbReference type="ARBA" id="ARBA00023180"/>
    </source>
</evidence>
<dbReference type="Gene3D" id="3.20.20.80">
    <property type="entry name" value="Glycosidases"/>
    <property type="match status" value="1"/>
</dbReference>
<dbReference type="InterPro" id="IPR017853">
    <property type="entry name" value="GH"/>
</dbReference>